<keyword evidence="2" id="KW-1185">Reference proteome</keyword>
<proteinExistence type="predicted"/>
<organism evidence="1 2">
    <name type="scientific">Liparis tanakae</name>
    <name type="common">Tanaka's snailfish</name>
    <dbReference type="NCBI Taxonomy" id="230148"/>
    <lineage>
        <taxon>Eukaryota</taxon>
        <taxon>Metazoa</taxon>
        <taxon>Chordata</taxon>
        <taxon>Craniata</taxon>
        <taxon>Vertebrata</taxon>
        <taxon>Euteleostomi</taxon>
        <taxon>Actinopterygii</taxon>
        <taxon>Neopterygii</taxon>
        <taxon>Teleostei</taxon>
        <taxon>Neoteleostei</taxon>
        <taxon>Acanthomorphata</taxon>
        <taxon>Eupercaria</taxon>
        <taxon>Perciformes</taxon>
        <taxon>Cottioidei</taxon>
        <taxon>Cottales</taxon>
        <taxon>Liparidae</taxon>
        <taxon>Liparis</taxon>
    </lineage>
</organism>
<dbReference type="Proteomes" id="UP000314294">
    <property type="component" value="Unassembled WGS sequence"/>
</dbReference>
<reference evidence="1 2" key="1">
    <citation type="submission" date="2019-03" db="EMBL/GenBank/DDBJ databases">
        <title>First draft genome of Liparis tanakae, snailfish: a comprehensive survey of snailfish specific genes.</title>
        <authorList>
            <person name="Kim W."/>
            <person name="Song I."/>
            <person name="Jeong J.-H."/>
            <person name="Kim D."/>
            <person name="Kim S."/>
            <person name="Ryu S."/>
            <person name="Song J.Y."/>
            <person name="Lee S.K."/>
        </authorList>
    </citation>
    <scope>NUCLEOTIDE SEQUENCE [LARGE SCALE GENOMIC DNA]</scope>
    <source>
        <tissue evidence="1">Muscle</tissue>
    </source>
</reference>
<comment type="caution">
    <text evidence="1">The sequence shown here is derived from an EMBL/GenBank/DDBJ whole genome shotgun (WGS) entry which is preliminary data.</text>
</comment>
<dbReference type="EMBL" id="SRLO01000033">
    <property type="protein sequence ID" value="TNN83375.1"/>
    <property type="molecule type" value="Genomic_DNA"/>
</dbReference>
<evidence type="ECO:0000313" key="1">
    <source>
        <dbReference type="EMBL" id="TNN83375.1"/>
    </source>
</evidence>
<gene>
    <name evidence="1" type="ORF">EYF80_006356</name>
</gene>
<sequence length="265" mass="29319">MLLRTSVVSEEFPLFAEAGFALVLDRDSALVAPRVGGPGRVEVVRDGVVSGGRGVNEDVVLPELELVFQRGPDNPKLSRRRRNSNICYHLLDESPLCILQFYSHDCPLAPRPVFGGKERERNTSESLEIGSTRRSIRYPASGAAARALQRCRRQVRSSSGRLGGPESILRDAVITAARSRDGCVADDTEATRAVRRMREGRRKGEAMQKYIFSVYRAAAEVTLTGDRRVINTTGPICRFHCMNDTSQHHEEFILLVMDACGSVGF</sequence>
<dbReference type="AlphaFoldDB" id="A0A4Z2IZD1"/>
<protein>
    <submittedName>
        <fullName evidence="1">Uncharacterized protein</fullName>
    </submittedName>
</protein>
<name>A0A4Z2IZD1_9TELE</name>
<accession>A0A4Z2IZD1</accession>
<evidence type="ECO:0000313" key="2">
    <source>
        <dbReference type="Proteomes" id="UP000314294"/>
    </source>
</evidence>